<reference evidence="2" key="1">
    <citation type="submission" date="2022-11" db="UniProtKB">
        <authorList>
            <consortium name="WormBaseParasite"/>
        </authorList>
    </citation>
    <scope>IDENTIFICATION</scope>
</reference>
<name>A0A915DX92_9BILA</name>
<proteinExistence type="predicted"/>
<keyword evidence="1" id="KW-1185">Reference proteome</keyword>
<dbReference type="WBParaSite" id="jg23919">
    <property type="protein sequence ID" value="jg23919"/>
    <property type="gene ID" value="jg23919"/>
</dbReference>
<evidence type="ECO:0000313" key="1">
    <source>
        <dbReference type="Proteomes" id="UP000887574"/>
    </source>
</evidence>
<organism evidence="1 2">
    <name type="scientific">Ditylenchus dipsaci</name>
    <dbReference type="NCBI Taxonomy" id="166011"/>
    <lineage>
        <taxon>Eukaryota</taxon>
        <taxon>Metazoa</taxon>
        <taxon>Ecdysozoa</taxon>
        <taxon>Nematoda</taxon>
        <taxon>Chromadorea</taxon>
        <taxon>Rhabditida</taxon>
        <taxon>Tylenchina</taxon>
        <taxon>Tylenchomorpha</taxon>
        <taxon>Sphaerularioidea</taxon>
        <taxon>Anguinidae</taxon>
        <taxon>Anguininae</taxon>
        <taxon>Ditylenchus</taxon>
    </lineage>
</organism>
<evidence type="ECO:0000313" key="2">
    <source>
        <dbReference type="WBParaSite" id="jg23919"/>
    </source>
</evidence>
<dbReference type="AlphaFoldDB" id="A0A915DX92"/>
<dbReference type="Proteomes" id="UP000887574">
    <property type="component" value="Unplaced"/>
</dbReference>
<protein>
    <submittedName>
        <fullName evidence="2">Uncharacterized protein</fullName>
    </submittedName>
</protein>
<accession>A0A915DX92</accession>
<sequence>MADYCSPNDRISLRDRSLQATIGPGVFGARTGNGVMLGGERVGGFPLGLQQGQGLNLGSFLNLGNQPINR</sequence>